<comment type="caution">
    <text evidence="1">The sequence shown here is derived from an EMBL/GenBank/DDBJ whole genome shotgun (WGS) entry which is preliminary data.</text>
</comment>
<dbReference type="Proteomes" id="UP000003085">
    <property type="component" value="Unassembled WGS sequence"/>
</dbReference>
<dbReference type="RefSeq" id="WP_004638038.1">
    <property type="nucleotide sequence ID" value="NZ_GG770435.1"/>
</dbReference>
<evidence type="ECO:0008006" key="3">
    <source>
        <dbReference type="Google" id="ProtNLM"/>
    </source>
</evidence>
<evidence type="ECO:0000313" key="2">
    <source>
        <dbReference type="Proteomes" id="UP000003085"/>
    </source>
</evidence>
<sequence>MSQLDWSKFENLSGAADVNFEKLCRSLIRRHYGQYGSFKELANQAGVEFHLKLDQDCTLGDSTRWYGWQCKWYDLPRARAIGATRKAKIVDGLDKSKKYLPNLTD</sequence>
<dbReference type="HOGENOM" id="CLU_2230617_0_0_6"/>
<name>D4XMZ1_ACIHA</name>
<accession>D4XMZ1</accession>
<proteinExistence type="predicted"/>
<dbReference type="EMBL" id="ADMT01000109">
    <property type="protein sequence ID" value="EFF83444.1"/>
    <property type="molecule type" value="Genomic_DNA"/>
</dbReference>
<dbReference type="AlphaFoldDB" id="D4XMZ1"/>
<evidence type="ECO:0000313" key="1">
    <source>
        <dbReference type="EMBL" id="EFF83444.1"/>
    </source>
</evidence>
<protein>
    <recommendedName>
        <fullName evidence="3">Restriction endonuclease type IV Mrr domain-containing protein</fullName>
    </recommendedName>
</protein>
<organism evidence="1 2">
    <name type="scientific">Acinetobacter haemolyticus ATCC 19194</name>
    <dbReference type="NCBI Taxonomy" id="707232"/>
    <lineage>
        <taxon>Bacteria</taxon>
        <taxon>Pseudomonadati</taxon>
        <taxon>Pseudomonadota</taxon>
        <taxon>Gammaproteobacteria</taxon>
        <taxon>Moraxellales</taxon>
        <taxon>Moraxellaceae</taxon>
        <taxon>Acinetobacter</taxon>
    </lineage>
</organism>
<reference evidence="2" key="1">
    <citation type="submission" date="2010-03" db="EMBL/GenBank/DDBJ databases">
        <title>Complete sequence of Mobiluncus curtisii ATCC 43063.</title>
        <authorList>
            <person name="Muzny D."/>
            <person name="Qin X."/>
            <person name="Deng J."/>
            <person name="Jiang H."/>
            <person name="Liu Y."/>
            <person name="Qu J."/>
            <person name="Song X.-Z."/>
            <person name="Zhang L."/>
            <person name="Thornton R."/>
            <person name="Coyle M."/>
            <person name="Francisco L."/>
            <person name="Jackson L."/>
            <person name="Javaid M."/>
            <person name="Korchina V."/>
            <person name="Kovar C."/>
            <person name="Mata R."/>
            <person name="Mathew T."/>
            <person name="Ngo R."/>
            <person name="Nguyen L."/>
            <person name="Nguyen N."/>
            <person name="Okwuonu G."/>
            <person name="Ongeri F."/>
            <person name="Pham C."/>
            <person name="Simmons D."/>
            <person name="Wilczek-Boney K."/>
            <person name="Hale W."/>
            <person name="Jakkamsetti A."/>
            <person name="Pham P."/>
            <person name="Ruth R."/>
            <person name="San Lucas F."/>
            <person name="Warren J."/>
            <person name="Zhang J."/>
            <person name="Zhao Z."/>
            <person name="Zhou C."/>
            <person name="Zhu D."/>
            <person name="Lee S."/>
            <person name="Bess C."/>
            <person name="Blankenburg K."/>
            <person name="Forbes L."/>
            <person name="Fu Q."/>
            <person name="Gubbala S."/>
            <person name="Hirani K."/>
            <person name="Jayaseelan J.C."/>
            <person name="Lara F."/>
            <person name="Munidasa M."/>
            <person name="Palculict T."/>
            <person name="Patil S."/>
            <person name="Pu L.-L."/>
            <person name="Saada N."/>
            <person name="Tang L."/>
            <person name="Weissenberger G."/>
            <person name="Zhu Y."/>
            <person name="Hemphill L."/>
            <person name="Shang Y."/>
            <person name="Youmans B."/>
            <person name="Ayvaz T."/>
            <person name="Ross M."/>
            <person name="Santibanez J."/>
            <person name="Aqrawi P."/>
            <person name="Gross S."/>
            <person name="Joshi V."/>
            <person name="Fowler G."/>
            <person name="Nazareth L."/>
            <person name="Reid J."/>
            <person name="Worley K."/>
            <person name="Petrosino J."/>
            <person name="Highlander S."/>
            <person name="Gibbs R."/>
            <person name="Gibbs R."/>
        </authorList>
    </citation>
    <scope>NUCLEOTIDE SEQUENCE [LARGE SCALE GENOMIC DNA]</scope>
    <source>
        <strain evidence="2">ATCC 19194</strain>
    </source>
</reference>
<gene>
    <name evidence="1" type="ORF">HMP0015_1083</name>
</gene>